<dbReference type="PANTHER" id="PTHR21451:SF0">
    <property type="entry name" value="HISTONE-LYSINE N-METHYLTRANSFERASE, H3 LYSINE-79 SPECIFIC"/>
    <property type="match status" value="1"/>
</dbReference>
<feature type="compositionally biased region" description="Polar residues" evidence="13">
    <location>
        <begin position="983"/>
        <end position="997"/>
    </location>
</feature>
<dbReference type="SUPFAM" id="SSF53335">
    <property type="entry name" value="S-adenosyl-L-methionine-dependent methyltransferases"/>
    <property type="match status" value="1"/>
</dbReference>
<evidence type="ECO:0000256" key="13">
    <source>
        <dbReference type="SAM" id="MobiDB-lite"/>
    </source>
</evidence>
<evidence type="ECO:0000313" key="16">
    <source>
        <dbReference type="Proteomes" id="UP000190648"/>
    </source>
</evidence>
<feature type="compositionally biased region" description="Basic and acidic residues" evidence="13">
    <location>
        <begin position="1064"/>
        <end position="1076"/>
    </location>
</feature>
<evidence type="ECO:0000256" key="6">
    <source>
        <dbReference type="ARBA" id="ARBA00022691"/>
    </source>
</evidence>
<feature type="compositionally biased region" description="Basic and acidic residues" evidence="13">
    <location>
        <begin position="360"/>
        <end position="372"/>
    </location>
</feature>
<accession>A0A1V4KWE8</accession>
<comment type="function">
    <text evidence="11">Histone methyltransferase that specifically trimethylates histone H3 to form H3K79me3. This methylation is required for telomere silencing and for the pachytene checkpoint during the meiotic cell cycle by allowing the recruitment of RAD9 to double strand breaks. Nucleosomes are preferred as substrate compared to free histone.</text>
</comment>
<evidence type="ECO:0000256" key="8">
    <source>
        <dbReference type="ARBA" id="ARBA00023242"/>
    </source>
</evidence>
<dbReference type="InterPro" id="IPR030445">
    <property type="entry name" value="H3-K79_meTrfase"/>
</dbReference>
<evidence type="ECO:0000313" key="15">
    <source>
        <dbReference type="EMBL" id="OPJ88794.1"/>
    </source>
</evidence>
<evidence type="ECO:0000256" key="1">
    <source>
        <dbReference type="ARBA" id="ARBA00004123"/>
    </source>
</evidence>
<dbReference type="Gene3D" id="3.40.50.150">
    <property type="entry name" value="Vaccinia Virus protein VP39"/>
    <property type="match status" value="1"/>
</dbReference>
<comment type="miscellaneous">
    <text evidence="11">In contrast to other lysine histone methyltransferases, it does not contain a SET domain, suggesting the existence of another mechanism for methylation of lysine residues of histones.</text>
</comment>
<proteinExistence type="inferred from homology"/>
<evidence type="ECO:0000256" key="9">
    <source>
        <dbReference type="ARBA" id="ARBA00029821"/>
    </source>
</evidence>
<dbReference type="PROSITE" id="PS51569">
    <property type="entry name" value="DOT1"/>
    <property type="match status" value="1"/>
</dbReference>
<comment type="subcellular location">
    <subcellularLocation>
        <location evidence="1 11">Nucleus</location>
    </subcellularLocation>
</comment>
<feature type="compositionally biased region" description="Polar residues" evidence="13">
    <location>
        <begin position="1080"/>
        <end position="1115"/>
    </location>
</feature>
<reference evidence="15 16" key="1">
    <citation type="submission" date="2016-02" db="EMBL/GenBank/DDBJ databases">
        <title>Band-tailed pigeon sequencing and assembly.</title>
        <authorList>
            <person name="Soares A.E."/>
            <person name="Novak B.J."/>
            <person name="Rice E.S."/>
            <person name="O'Connell B."/>
            <person name="Chang D."/>
            <person name="Weber S."/>
            <person name="Shapiro B."/>
        </authorList>
    </citation>
    <scope>NUCLEOTIDE SEQUENCE [LARGE SCALE GENOMIC DNA]</scope>
    <source>
        <strain evidence="15">BTP2013</strain>
        <tissue evidence="15">Blood</tissue>
    </source>
</reference>
<keyword evidence="12" id="KW-0175">Coiled coil</keyword>
<dbReference type="GO" id="GO:0000077">
    <property type="term" value="P:DNA damage checkpoint signaling"/>
    <property type="evidence" value="ECO:0007669"/>
    <property type="project" value="TreeGrafter"/>
</dbReference>
<evidence type="ECO:0000256" key="5">
    <source>
        <dbReference type="ARBA" id="ARBA00022679"/>
    </source>
</evidence>
<name>A0A1V4KWE8_PATFA</name>
<dbReference type="Gene3D" id="1.10.260.60">
    <property type="match status" value="1"/>
</dbReference>
<keyword evidence="16" id="KW-1185">Reference proteome</keyword>
<comment type="caution">
    <text evidence="15">The sequence shown here is derived from an EMBL/GenBank/DDBJ whole genome shotgun (WGS) entry which is preliminary data.</text>
</comment>
<keyword evidence="6 11" id="KW-0949">S-adenosyl-L-methionine</keyword>
<feature type="compositionally biased region" description="Basic residues" evidence="13">
    <location>
        <begin position="384"/>
        <end position="407"/>
    </location>
</feature>
<dbReference type="FunFam" id="1.10.260.60:FF:000001">
    <property type="entry name" value="Histone-lysine N-methyltransferase, H3 lysine-79 specific"/>
    <property type="match status" value="1"/>
</dbReference>
<feature type="region of interest" description="Disordered" evidence="13">
    <location>
        <begin position="1017"/>
        <end position="1115"/>
    </location>
</feature>
<gene>
    <name evidence="15" type="primary">DOT1L</name>
    <name evidence="15" type="ORF">AV530_016324</name>
</gene>
<evidence type="ECO:0000256" key="11">
    <source>
        <dbReference type="RuleBase" id="RU271113"/>
    </source>
</evidence>
<evidence type="ECO:0000256" key="12">
    <source>
        <dbReference type="SAM" id="Coils"/>
    </source>
</evidence>
<dbReference type="GO" id="GO:0006281">
    <property type="term" value="P:DNA repair"/>
    <property type="evidence" value="ECO:0007669"/>
    <property type="project" value="TreeGrafter"/>
</dbReference>
<dbReference type="EMBL" id="LSYS01001519">
    <property type="protein sequence ID" value="OPJ88794.1"/>
    <property type="molecule type" value="Genomic_DNA"/>
</dbReference>
<dbReference type="EC" id="2.1.1.360" evidence="2 11"/>
<dbReference type="PANTHER" id="PTHR21451">
    <property type="entry name" value="HISTONE H3 METHYLTRANSFERASE"/>
    <property type="match status" value="1"/>
</dbReference>
<keyword evidence="8 11" id="KW-0539">Nucleus</keyword>
<dbReference type="Proteomes" id="UP000190648">
    <property type="component" value="Unassembled WGS sequence"/>
</dbReference>
<dbReference type="CDD" id="cd02440">
    <property type="entry name" value="AdoMet_MTases"/>
    <property type="match status" value="1"/>
</dbReference>
<dbReference type="FunFam" id="3.40.50.150:FF:000033">
    <property type="entry name" value="Histone-lysine N-methyltransferase, H3 lysine-79 specific"/>
    <property type="match status" value="1"/>
</dbReference>
<evidence type="ECO:0000256" key="7">
    <source>
        <dbReference type="ARBA" id="ARBA00022853"/>
    </source>
</evidence>
<feature type="domain" description="DOT1" evidence="14">
    <location>
        <begin position="16"/>
        <end position="330"/>
    </location>
</feature>
<dbReference type="OrthoDB" id="443402at2759"/>
<sequence>MGERLELRLKSPVGAEPAVYPWPLPVYDKHHDAAHEIIETIRWVCEEIPDLKLAMENYVLIDYDTKSFESMQRLCDKYNRAIDSIHQLWKGTTQPMKLNTRPSNGLLRHILQQVYNHSVTDPEKLNNYEPFSPEVYGETSFDLVAQMIDEIKMTEDDLFVDLGSGVGQVVLQVAAATNCKHHYGVEKADIPAKYAETMDREFRKWMKWYGKKHAEYTLERGDFLSEEWRERIANTSVIFVNNFAFGPEVDHQLKERFANMKEGGRIVSSKPFAPLNFRINSRNLSDIGTIMRVVELSPLKGSVSWTGKPVSYYLHTIDRTILENYFSSLKNPKLREEQEAARRRQQRENKSNTTTPTKVQENKDSGAEEEKAAANSVKKPSPSKARKKKLSKKGRKMAGRKRGRPKKMNTANTERKTKKNQTALELLHAQTVSQTSSSSPQDAYKSPHSPYYQLPPKVQRHSSNQLLVTPTPPALQKLLDSFKIQYMQFMAYMKTPQYKASLQQLLEQEKEKNAQLLGTAQQLFTHCQAQKEEIKRLFQQKLDELGVKALTYNDLIQAQKEISAHNQQLKEQTKQLEKDNSELRNQSLQLLKARCEELKLDWSTLSLENLLKEKQALKNQISEKQKHCLELQISIVELEKSQRQQELMQLKSYTPSDESLSVQLRNKNHLSRDPEAEHSRFQLDLECSKFPLPHINGMSPELSMNGHATPYEIQNTFSRPSSKQNTPQYSTSHLDQEIVPCTPNHGSRQKADKMTSLSLPDYTRFSPAKIALRRHLNQDHAVNGKATTNEIQRADHVKENGLTYPSPGISNGIKLSPQETRPSSPAALPIAGEKVLKERTSVSNGETITSLPISIPLSTVQPNKLPVSIPLASVVLPSRVEKVRSTPSPVHQSRDSATLEKQIGASSHNGVSNAAGNKPLALATSGHVKQSPSNKHSPLPTSARLDCGQAHAQDGKKRGRRKRSSTGTLSGSSAVSPKRKSLPTVSGLFTQPSGSPLNINSMVNNINQPLEITAISSPENSLKNSPVPYQDNDQPPVLKKEKPLIQSNGVHYSPLTSDDEQGSEDEHNSSRIERKIATISLESKSPQKTVENGSSLSVRKQAQSNENMNSSKWKSTFSPISDINLTKTTDSPLQAVSSLSQNSLFAFRASSEDGLAMDAKIAAHARKSVAVPSAGTDGLSPGTNSTNGFAYNGGLSADIGLHSFIDGASLPHKASDVTASNCSLSFQSQRSKDGGVSETNPFLNKRQLEGLSGMKGEDLNRSGVKGKEIGEISIRTGGSSEKNSLQHNGKVGKGRDRDVEFKNGHNLFISAAVSSGGLLNGKSLSTAVSSAGNPASSVQTHHPFLNTLTTGSQFPLGPMALQANLNSVTNSSVLQSLFNSMPAAASLVHVSSAATRLTNSHTMGNFSPGVTGGTVGGN</sequence>
<dbReference type="CDD" id="cd20902">
    <property type="entry name" value="CC_DOT1L"/>
    <property type="match status" value="1"/>
</dbReference>
<organism evidence="15 16">
    <name type="scientific">Patagioenas fasciata monilis</name>
    <dbReference type="NCBI Taxonomy" id="372326"/>
    <lineage>
        <taxon>Eukaryota</taxon>
        <taxon>Metazoa</taxon>
        <taxon>Chordata</taxon>
        <taxon>Craniata</taxon>
        <taxon>Vertebrata</taxon>
        <taxon>Euteleostomi</taxon>
        <taxon>Archelosauria</taxon>
        <taxon>Archosauria</taxon>
        <taxon>Dinosauria</taxon>
        <taxon>Saurischia</taxon>
        <taxon>Theropoda</taxon>
        <taxon>Coelurosauria</taxon>
        <taxon>Aves</taxon>
        <taxon>Neognathae</taxon>
        <taxon>Neoaves</taxon>
        <taxon>Columbimorphae</taxon>
        <taxon>Columbiformes</taxon>
        <taxon>Columbidae</taxon>
        <taxon>Patagioenas</taxon>
    </lineage>
</organism>
<feature type="region of interest" description="Disordered" evidence="13">
    <location>
        <begin position="334"/>
        <end position="455"/>
    </location>
</feature>
<evidence type="ECO:0000256" key="3">
    <source>
        <dbReference type="ARBA" id="ARBA00020987"/>
    </source>
</evidence>
<keyword evidence="5 11" id="KW-0808">Transferase</keyword>
<dbReference type="GO" id="GO:0032259">
    <property type="term" value="P:methylation"/>
    <property type="evidence" value="ECO:0007669"/>
    <property type="project" value="UniProtKB-KW"/>
</dbReference>
<dbReference type="Pfam" id="PF08123">
    <property type="entry name" value="DOT1"/>
    <property type="match status" value="1"/>
</dbReference>
<feature type="compositionally biased region" description="Polar residues" evidence="13">
    <location>
        <begin position="927"/>
        <end position="940"/>
    </location>
</feature>
<dbReference type="InterPro" id="IPR029063">
    <property type="entry name" value="SAM-dependent_MTases_sf"/>
</dbReference>
<evidence type="ECO:0000259" key="14">
    <source>
        <dbReference type="PROSITE" id="PS51569"/>
    </source>
</evidence>
<dbReference type="InterPro" id="IPR025789">
    <property type="entry name" value="DOT1_dom"/>
</dbReference>
<protein>
    <recommendedName>
        <fullName evidence="3 11">Histone-lysine N-methyltransferase, H3 lysine-79 specific</fullName>
        <ecNumber evidence="2 11">2.1.1.360</ecNumber>
    </recommendedName>
    <alternativeName>
        <fullName evidence="9 11">Histone H3-K79 methyltransferase</fullName>
    </alternativeName>
</protein>
<comment type="catalytic activity">
    <reaction evidence="10 11">
        <text>L-lysyl(79)-[histone H3] + 3 S-adenosyl-L-methionine = N(6),N(6),N(6)-trimethyl-L-lysyl(79)-[histone H3] + 3 S-adenosyl-L-homocysteine + 3 H(+)</text>
        <dbReference type="Rhea" id="RHEA:60328"/>
        <dbReference type="Rhea" id="RHEA-COMP:15549"/>
        <dbReference type="Rhea" id="RHEA-COMP:15552"/>
        <dbReference type="ChEBI" id="CHEBI:15378"/>
        <dbReference type="ChEBI" id="CHEBI:29969"/>
        <dbReference type="ChEBI" id="CHEBI:57856"/>
        <dbReference type="ChEBI" id="CHEBI:59789"/>
        <dbReference type="ChEBI" id="CHEBI:61961"/>
        <dbReference type="EC" id="2.1.1.360"/>
    </reaction>
</comment>
<dbReference type="GO" id="GO:0140956">
    <property type="term" value="F:histone H3K79 trimethyltransferase activity"/>
    <property type="evidence" value="ECO:0007669"/>
    <property type="project" value="UniProtKB-EC"/>
</dbReference>
<feature type="compositionally biased region" description="Polar residues" evidence="13">
    <location>
        <begin position="1045"/>
        <end position="1056"/>
    </location>
</feature>
<keyword evidence="4 11" id="KW-0489">Methyltransferase</keyword>
<evidence type="ECO:0000256" key="4">
    <source>
        <dbReference type="ARBA" id="ARBA00022603"/>
    </source>
</evidence>
<keyword evidence="7 11" id="KW-0156">Chromatin regulator</keyword>
<feature type="region of interest" description="Disordered" evidence="13">
    <location>
        <begin position="925"/>
        <end position="997"/>
    </location>
</feature>
<comment type="similarity">
    <text evidence="11">Belongs to the class I-like SAM-binding methyltransferase superfamily. DOT1 family.</text>
</comment>
<dbReference type="GO" id="GO:0005634">
    <property type="term" value="C:nucleus"/>
    <property type="evidence" value="ECO:0007669"/>
    <property type="project" value="UniProtKB-SubCell"/>
</dbReference>
<evidence type="ECO:0000256" key="2">
    <source>
        <dbReference type="ARBA" id="ARBA00012190"/>
    </source>
</evidence>
<evidence type="ECO:0000256" key="10">
    <source>
        <dbReference type="ARBA" id="ARBA00047770"/>
    </source>
</evidence>
<feature type="compositionally biased region" description="Low complexity" evidence="13">
    <location>
        <begin position="430"/>
        <end position="439"/>
    </location>
</feature>
<feature type="compositionally biased region" description="Basic and acidic residues" evidence="13">
    <location>
        <begin position="334"/>
        <end position="350"/>
    </location>
</feature>
<feature type="coiled-coil region" evidence="12">
    <location>
        <begin position="552"/>
        <end position="627"/>
    </location>
</feature>